<dbReference type="Proteomes" id="UP000006666">
    <property type="component" value="Chromosome"/>
</dbReference>
<reference evidence="1 2" key="1">
    <citation type="journal article" date="2009" name="Stand. Genomic Sci.">
        <title>Complete genome sequence of Kytococcus sedentarius type strain (541).</title>
        <authorList>
            <person name="Sims D."/>
            <person name="Brettin T."/>
            <person name="Detter J.C."/>
            <person name="Han C."/>
            <person name="Lapidus A."/>
            <person name="Copeland A."/>
            <person name="Glavina Del Rio T."/>
            <person name="Nolan M."/>
            <person name="Chen F."/>
            <person name="Lucas S."/>
            <person name="Tice H."/>
            <person name="Cheng J.F."/>
            <person name="Bruce D."/>
            <person name="Goodwin L."/>
            <person name="Pitluck S."/>
            <person name="Ovchinnikova G."/>
            <person name="Pati A."/>
            <person name="Ivanova N."/>
            <person name="Mavrommatis K."/>
            <person name="Chen A."/>
            <person name="Palaniappan K."/>
            <person name="D'haeseleer P."/>
            <person name="Chain P."/>
            <person name="Bristow J."/>
            <person name="Eisen J.A."/>
            <person name="Markowitz V."/>
            <person name="Hugenholtz P."/>
            <person name="Schneider S."/>
            <person name="Goker M."/>
            <person name="Pukall R."/>
            <person name="Kyrpides N.C."/>
            <person name="Klenk H.P."/>
        </authorList>
    </citation>
    <scope>NUCLEOTIDE SEQUENCE [LARGE SCALE GENOMIC DNA]</scope>
    <source>
        <strain evidence="2">ATCC 14392 / DSM 20547 / JCM 11482 / CCUG 33030 / NBRC 15357 / NCTC 11040 / CCM 314 / 541</strain>
    </source>
</reference>
<dbReference type="KEGG" id="kse:Ksed_19120"/>
<dbReference type="RefSeq" id="WP_015779852.1">
    <property type="nucleotide sequence ID" value="NC_013169.1"/>
</dbReference>
<sequence>MAELVRLPHSLRPVLRHDGVVQLGSPPGRCVEVPGLTRGEYTYLCALASPQSPRSHRRALRESGLDQATRDRLIARLRELDAVVDVSDPAHVREMCGARRDRLRGALHHLLASGATGGWETIEARDRATVVVDHGPPWAGCESVGTVASGLLERLDQGGVGHLVGPAAAQRWWHDLGDVGSSELASLVVPVFSARTDAVMLRQLVEVGIPHLPVVVTAGWVSVGPLVRPGGACTECVVRHEVPAEQVVTEWFGRLQESPQVLPGAAEGNPPEDLVDWAVRWGGRTALWALDGAAGTGAGGGTGEQVATRVSVIAHSPMPRVEQFGVHPDCWCARRA</sequence>
<dbReference type="Gene3D" id="3.40.50.720">
    <property type="entry name" value="NAD(P)-binding Rossmann-like Domain"/>
    <property type="match status" value="1"/>
</dbReference>
<dbReference type="HOGENOM" id="CLU_825807_0_0_11"/>
<proteinExistence type="predicted"/>
<keyword evidence="2" id="KW-1185">Reference proteome</keyword>
<dbReference type="AlphaFoldDB" id="C7NJY0"/>
<dbReference type="STRING" id="478801.Ksed_19120"/>
<protein>
    <recommendedName>
        <fullName evidence="3">Bacteriocin biosynthesis cyclodehydratase domain protein</fullName>
    </recommendedName>
</protein>
<gene>
    <name evidence="1" type="ordered locus">Ksed_19120</name>
</gene>
<evidence type="ECO:0000313" key="1">
    <source>
        <dbReference type="EMBL" id="ACV06912.1"/>
    </source>
</evidence>
<accession>C7NJY0</accession>
<organism evidence="1 2">
    <name type="scientific">Kytococcus sedentarius (strain ATCC 14392 / DSM 20547 / JCM 11482 / CCUG 33030 / NBRC 15357 / NCTC 11040 / CCM 314 / 541)</name>
    <name type="common">Micrococcus sedentarius</name>
    <dbReference type="NCBI Taxonomy" id="478801"/>
    <lineage>
        <taxon>Bacteria</taxon>
        <taxon>Bacillati</taxon>
        <taxon>Actinomycetota</taxon>
        <taxon>Actinomycetes</taxon>
        <taxon>Micrococcales</taxon>
        <taxon>Kytococcaceae</taxon>
        <taxon>Kytococcus</taxon>
    </lineage>
</organism>
<evidence type="ECO:0008006" key="3">
    <source>
        <dbReference type="Google" id="ProtNLM"/>
    </source>
</evidence>
<evidence type="ECO:0000313" key="2">
    <source>
        <dbReference type="Proteomes" id="UP000006666"/>
    </source>
</evidence>
<name>C7NJY0_KYTSD</name>
<dbReference type="EMBL" id="CP001686">
    <property type="protein sequence ID" value="ACV06912.1"/>
    <property type="molecule type" value="Genomic_DNA"/>
</dbReference>